<accession>A0A6G0W3J4</accession>
<dbReference type="VEuPathDB" id="FungiDB:AeMF1_004089"/>
<keyword evidence="2" id="KW-1185">Reference proteome</keyword>
<dbReference type="EMBL" id="VJMJ01000382">
    <property type="protein sequence ID" value="KAF0721593.1"/>
    <property type="molecule type" value="Genomic_DNA"/>
</dbReference>
<sequence>MNMMRNGVRWLSVGKRRKSLLDPPAERQAKLICAKCEHDLASTNDLYVLHWFVSGQIVPSAIVLDRQRGTHVASFQNAVLENLKSTTHVFPEPWKHASLQCTKCDSGVATRATVRGQEATLFSAKQVALKLPLESSPIVSISGVPSDVLRFTSWSELVAQMSNTPTLQSALKIQNDKERRESPSTDHRAINTKILLAKSSLDILQIVASEPHVNYVNVLTAFQRFSMFHQRTMVDIARLKRTKAPTPLPPLDDDDSDFDNSHWVLYKAQLQKHHHDLNLIYSTRFWNLVNDMERQCEMHLHTIASRYLFQLLKALLALHLAPARLVENLARQVDHRLTQQRFSVDKLAHFLHGFAILCAAEKPAWMEPLFTNICDYMVAQDARPEVLAMAAWSCAVANIHHGPLFDMLFKTANGLETTLSPTFATQTYQVYLDVGRRGLSPDRVDEYKQALATQQARNVSSTLHTVVSDTLKEMKIAHVNEYVMELGYSLDIALVEEKIGIEVNGPSHYQLRFNPSERYLLGPSLLKLRHVQTRAGWTILQVVYEDFTKVPPGQPRQEYLSLLLEVAMANRVVV</sequence>
<reference evidence="1 2" key="1">
    <citation type="submission" date="2019-07" db="EMBL/GenBank/DDBJ databases">
        <title>Genomics analysis of Aphanomyces spp. identifies a new class of oomycete effector associated with host adaptation.</title>
        <authorList>
            <person name="Gaulin E."/>
        </authorList>
    </citation>
    <scope>NUCLEOTIDE SEQUENCE [LARGE SCALE GENOMIC DNA]</scope>
    <source>
        <strain evidence="1 2">ATCC 201684</strain>
    </source>
</reference>
<evidence type="ECO:0008006" key="3">
    <source>
        <dbReference type="Google" id="ProtNLM"/>
    </source>
</evidence>
<protein>
    <recommendedName>
        <fullName evidence="3">RAP domain-containing protein</fullName>
    </recommendedName>
</protein>
<proteinExistence type="predicted"/>
<gene>
    <name evidence="1" type="ORF">Ae201684_019060</name>
</gene>
<dbReference type="PANTHER" id="PTHR21228">
    <property type="entry name" value="FAST LEU-RICH DOMAIN-CONTAINING"/>
    <property type="match status" value="1"/>
</dbReference>
<evidence type="ECO:0000313" key="2">
    <source>
        <dbReference type="Proteomes" id="UP000481153"/>
    </source>
</evidence>
<evidence type="ECO:0000313" key="1">
    <source>
        <dbReference type="EMBL" id="KAF0721593.1"/>
    </source>
</evidence>
<dbReference type="Proteomes" id="UP000481153">
    <property type="component" value="Unassembled WGS sequence"/>
</dbReference>
<dbReference type="GO" id="GO:0035770">
    <property type="term" value="C:ribonucleoprotein granule"/>
    <property type="evidence" value="ECO:0007669"/>
    <property type="project" value="TreeGrafter"/>
</dbReference>
<dbReference type="PANTHER" id="PTHR21228:SF40">
    <property type="entry name" value="LD45607P"/>
    <property type="match status" value="1"/>
</dbReference>
<dbReference type="AlphaFoldDB" id="A0A6G0W3J4"/>
<comment type="caution">
    <text evidence="1">The sequence shown here is derived from an EMBL/GenBank/DDBJ whole genome shotgun (WGS) entry which is preliminary data.</text>
</comment>
<dbReference type="GO" id="GO:0000963">
    <property type="term" value="P:mitochondrial RNA processing"/>
    <property type="evidence" value="ECO:0007669"/>
    <property type="project" value="TreeGrafter"/>
</dbReference>
<name>A0A6G0W3J4_9STRA</name>
<dbReference type="InterPro" id="IPR050870">
    <property type="entry name" value="FAST_kinase"/>
</dbReference>
<dbReference type="GO" id="GO:0005759">
    <property type="term" value="C:mitochondrial matrix"/>
    <property type="evidence" value="ECO:0007669"/>
    <property type="project" value="TreeGrafter"/>
</dbReference>
<organism evidence="1 2">
    <name type="scientific">Aphanomyces euteiches</name>
    <dbReference type="NCBI Taxonomy" id="100861"/>
    <lineage>
        <taxon>Eukaryota</taxon>
        <taxon>Sar</taxon>
        <taxon>Stramenopiles</taxon>
        <taxon>Oomycota</taxon>
        <taxon>Saprolegniomycetes</taxon>
        <taxon>Saprolegniales</taxon>
        <taxon>Verrucalvaceae</taxon>
        <taxon>Aphanomyces</taxon>
    </lineage>
</organism>
<dbReference type="GO" id="GO:0044528">
    <property type="term" value="P:regulation of mitochondrial mRNA stability"/>
    <property type="evidence" value="ECO:0007669"/>
    <property type="project" value="TreeGrafter"/>
</dbReference>
<dbReference type="GO" id="GO:0003723">
    <property type="term" value="F:RNA binding"/>
    <property type="evidence" value="ECO:0007669"/>
    <property type="project" value="TreeGrafter"/>
</dbReference>